<keyword evidence="1" id="KW-0812">Transmembrane</keyword>
<evidence type="ECO:0000256" key="1">
    <source>
        <dbReference type="SAM" id="Phobius"/>
    </source>
</evidence>
<evidence type="ECO:0008006" key="5">
    <source>
        <dbReference type="Google" id="ProtNLM"/>
    </source>
</evidence>
<dbReference type="Proteomes" id="UP000610746">
    <property type="component" value="Unassembled WGS sequence"/>
</dbReference>
<proteinExistence type="predicted"/>
<keyword evidence="4" id="KW-1185">Reference proteome</keyword>
<feature type="signal peptide" evidence="2">
    <location>
        <begin position="1"/>
        <end position="23"/>
    </location>
</feature>
<name>A0A8J8G9R3_9FLAO</name>
<protein>
    <recommendedName>
        <fullName evidence="5">Signal peptidase</fullName>
    </recommendedName>
</protein>
<accession>A0A8J8G9R3</accession>
<comment type="caution">
    <text evidence="3">The sequence shown here is derived from an EMBL/GenBank/DDBJ whole genome shotgun (WGS) entry which is preliminary data.</text>
</comment>
<dbReference type="EMBL" id="JABSNO010000009">
    <property type="protein sequence ID" value="NRS92532.1"/>
    <property type="molecule type" value="Genomic_DNA"/>
</dbReference>
<sequence>MKSFNKKFVYSIILSFMSIAAIAQPPDPGGGTGGVGPGQTASPIDMYVYILAIVAVGLVIFFSKKYSKQISK</sequence>
<keyword evidence="2" id="KW-0732">Signal</keyword>
<keyword evidence="1" id="KW-1133">Transmembrane helix</keyword>
<gene>
    <name evidence="3" type="ORF">HNQ03_001607</name>
</gene>
<reference evidence="3" key="1">
    <citation type="submission" date="2020-05" db="EMBL/GenBank/DDBJ databases">
        <title>Genomic Encyclopedia of Type Strains, Phase IV (KMG-V): Genome sequencing to study the core and pangenomes of soil and plant-associated prokaryotes.</title>
        <authorList>
            <person name="Whitman W."/>
        </authorList>
    </citation>
    <scope>NUCLEOTIDE SEQUENCE</scope>
    <source>
        <strain evidence="3">16F</strain>
    </source>
</reference>
<keyword evidence="1" id="KW-0472">Membrane</keyword>
<feature type="chain" id="PRO_5035280435" description="Signal peptidase" evidence="2">
    <location>
        <begin position="24"/>
        <end position="72"/>
    </location>
</feature>
<evidence type="ECO:0000313" key="3">
    <source>
        <dbReference type="EMBL" id="NRS92532.1"/>
    </source>
</evidence>
<dbReference type="RefSeq" id="WP_173779037.1">
    <property type="nucleotide sequence ID" value="NZ_JABSNO010000009.1"/>
</dbReference>
<organism evidence="3 4">
    <name type="scientific">Frigoriflavimonas asaccharolytica</name>
    <dbReference type="NCBI Taxonomy" id="2735899"/>
    <lineage>
        <taxon>Bacteria</taxon>
        <taxon>Pseudomonadati</taxon>
        <taxon>Bacteroidota</taxon>
        <taxon>Flavobacteriia</taxon>
        <taxon>Flavobacteriales</taxon>
        <taxon>Weeksellaceae</taxon>
        <taxon>Frigoriflavimonas</taxon>
    </lineage>
</organism>
<evidence type="ECO:0000256" key="2">
    <source>
        <dbReference type="SAM" id="SignalP"/>
    </source>
</evidence>
<feature type="transmembrane region" description="Helical" evidence="1">
    <location>
        <begin position="47"/>
        <end position="63"/>
    </location>
</feature>
<dbReference type="AlphaFoldDB" id="A0A8J8G9R3"/>
<evidence type="ECO:0000313" key="4">
    <source>
        <dbReference type="Proteomes" id="UP000610746"/>
    </source>
</evidence>